<dbReference type="InterPro" id="IPR010730">
    <property type="entry name" value="HET"/>
</dbReference>
<organism evidence="2 3">
    <name type="scientific">Aspergillus nanangensis</name>
    <dbReference type="NCBI Taxonomy" id="2582783"/>
    <lineage>
        <taxon>Eukaryota</taxon>
        <taxon>Fungi</taxon>
        <taxon>Dikarya</taxon>
        <taxon>Ascomycota</taxon>
        <taxon>Pezizomycotina</taxon>
        <taxon>Eurotiomycetes</taxon>
        <taxon>Eurotiomycetidae</taxon>
        <taxon>Eurotiales</taxon>
        <taxon>Aspergillaceae</taxon>
        <taxon>Aspergillus</taxon>
        <taxon>Aspergillus subgen. Circumdati</taxon>
    </lineage>
</organism>
<accession>A0AAD4CU76</accession>
<evidence type="ECO:0000313" key="2">
    <source>
        <dbReference type="EMBL" id="KAF9892785.1"/>
    </source>
</evidence>
<keyword evidence="3" id="KW-1185">Reference proteome</keyword>
<comment type="caution">
    <text evidence="2">The sequence shown here is derived from an EMBL/GenBank/DDBJ whole genome shotgun (WGS) entry which is preliminary data.</text>
</comment>
<dbReference type="Proteomes" id="UP001194746">
    <property type="component" value="Unassembled WGS sequence"/>
</dbReference>
<protein>
    <recommendedName>
        <fullName evidence="1">Heterokaryon incompatibility domain-containing protein</fullName>
    </recommendedName>
</protein>
<dbReference type="AlphaFoldDB" id="A0AAD4CU76"/>
<dbReference type="PANTHER" id="PTHR33112:SF16">
    <property type="entry name" value="HETEROKARYON INCOMPATIBILITY DOMAIN-CONTAINING PROTEIN"/>
    <property type="match status" value="1"/>
</dbReference>
<dbReference type="EMBL" id="VCAU01000010">
    <property type="protein sequence ID" value="KAF9892785.1"/>
    <property type="molecule type" value="Genomic_DNA"/>
</dbReference>
<gene>
    <name evidence="2" type="ORF">FE257_000374</name>
</gene>
<evidence type="ECO:0000259" key="1">
    <source>
        <dbReference type="Pfam" id="PF06985"/>
    </source>
</evidence>
<reference evidence="2" key="2">
    <citation type="submission" date="2020-02" db="EMBL/GenBank/DDBJ databases">
        <authorList>
            <person name="Gilchrist C.L.M."/>
            <person name="Chooi Y.-H."/>
        </authorList>
    </citation>
    <scope>NUCLEOTIDE SEQUENCE</scope>
    <source>
        <strain evidence="2">MST-FP2251</strain>
    </source>
</reference>
<dbReference type="PANTHER" id="PTHR33112">
    <property type="entry name" value="DOMAIN PROTEIN, PUTATIVE-RELATED"/>
    <property type="match status" value="1"/>
</dbReference>
<dbReference type="Pfam" id="PF06985">
    <property type="entry name" value="HET"/>
    <property type="match status" value="1"/>
</dbReference>
<reference evidence="2" key="1">
    <citation type="journal article" date="2019" name="Beilstein J. Org. Chem.">
        <title>Nanangenines: drimane sesquiterpenoids as the dominant metabolite cohort of a novel Australian fungus, Aspergillus nanangensis.</title>
        <authorList>
            <person name="Lacey H.J."/>
            <person name="Gilchrist C.L.M."/>
            <person name="Crombie A."/>
            <person name="Kalaitzis J.A."/>
            <person name="Vuong D."/>
            <person name="Rutledge P.J."/>
            <person name="Turner P."/>
            <person name="Pitt J.I."/>
            <person name="Lacey E."/>
            <person name="Chooi Y.H."/>
            <person name="Piggott A.M."/>
        </authorList>
    </citation>
    <scope>NUCLEOTIDE SEQUENCE</scope>
    <source>
        <strain evidence="2">MST-FP2251</strain>
    </source>
</reference>
<feature type="domain" description="Heterokaryon incompatibility" evidence="1">
    <location>
        <begin position="206"/>
        <end position="355"/>
    </location>
</feature>
<proteinExistence type="predicted"/>
<evidence type="ECO:0000313" key="3">
    <source>
        <dbReference type="Proteomes" id="UP001194746"/>
    </source>
</evidence>
<sequence length="651" mass="73011">MIAGAAAIRLPHFPAPLPPVTSIRFESRDIMICSRCRDMPAELFGNSEYHYDHSPTYTHLKASAEAGCPSCVLIRQSFDMRVIPDRESHFDTDDSAPVTLSRYAEISKGLPLSSKAGGRFGSFQAWSDEGLAIGTPCALAPAPDNPGTFHAVRQCIATCLETHPGCPKPTSSGFLPTRLLDVGLADGSTAPRVRPGEECRQFGGQYLTLSYCWGSTLPLRTTRGNLHQMTEGIAWDGLPRTLQDAVWITRSLGVRHIWIDALCIIQDDEKDWQREAATMGRVYSHSLCTVAALSSRDCHQGIFQSRNSLELTPVPLALRRDDGGRVDVTLYPAFPLWDQLNKNSPLAQRGWTLQESELSSRMLFFSTHQTVWQCLSSQWTENMLRDNPDKLDIELNKPNKPWLLKDAGRQHLSRPYDLWEKMIYSFSRRQFTCITDRLVAISGLASLVQTQTGDTYVAGLWRKDLLHGLLWTWSGETKPQRRTAQYVAPSWSWLSVESAVFFDGDIYTRLRETPDSRERRYGPDIVEVHMELKGEDPFGQLTGGCITLRGWMKQGECRDGGDVYDADRSMHKDSIGSVHFDVEADAREHRFVHMLCLCDFVELGKGGANDASGIGLVRVDGPGDVYRRVAYARWINPDWLGDVAPREITII</sequence>
<name>A0AAD4CU76_ASPNN</name>